<dbReference type="InterPro" id="IPR006175">
    <property type="entry name" value="YjgF/YER057c/UK114"/>
</dbReference>
<dbReference type="Gene3D" id="3.30.1330.40">
    <property type="entry name" value="RutC-like"/>
    <property type="match status" value="1"/>
</dbReference>
<dbReference type="AlphaFoldDB" id="A0A4R6GGT6"/>
<dbReference type="Proteomes" id="UP000294737">
    <property type="component" value="Unassembled WGS sequence"/>
</dbReference>
<dbReference type="SUPFAM" id="SSF55298">
    <property type="entry name" value="YjgF-like"/>
    <property type="match status" value="1"/>
</dbReference>
<protein>
    <submittedName>
        <fullName evidence="2">Enamine deaminase RidA (YjgF/YER057c/UK114 family)</fullName>
    </submittedName>
</protein>
<dbReference type="Pfam" id="PF21168">
    <property type="entry name" value="FkbO_Hyg5-like_N"/>
    <property type="match status" value="1"/>
</dbReference>
<reference evidence="2 3" key="1">
    <citation type="submission" date="2019-03" db="EMBL/GenBank/DDBJ databases">
        <title>Genomic Encyclopedia of Type Strains, Phase IV (KMG-IV): sequencing the most valuable type-strain genomes for metagenomic binning, comparative biology and taxonomic classification.</title>
        <authorList>
            <person name="Goeker M."/>
        </authorList>
    </citation>
    <scope>NUCLEOTIDE SEQUENCE [LARGE SCALE GENOMIC DNA]</scope>
    <source>
        <strain evidence="2 3">DSM 18555</strain>
    </source>
</reference>
<evidence type="ECO:0000259" key="1">
    <source>
        <dbReference type="Pfam" id="PF21168"/>
    </source>
</evidence>
<dbReference type="InterPro" id="IPR049368">
    <property type="entry name" value="FkbO_Hyg5-like_N"/>
</dbReference>
<comment type="caution">
    <text evidence="2">The sequence shown here is derived from an EMBL/GenBank/DDBJ whole genome shotgun (WGS) entry which is preliminary data.</text>
</comment>
<keyword evidence="3" id="KW-1185">Reference proteome</keyword>
<sequence>MLKVFYSNALISSPVDNHATDTLLGALYFSQQTLTDISDFDAASTFAHVAMPGLGGQSALYEFFQSTDQSQAGQSDQLHFRFNDNILFGVITLNESEFSGDPGSTPLQAASKTAYEKIFAMLKAQNFPYVLRFWNYIADINGISHDLERYRQFNLGRQQAFIGNDQHIAGNVPAACALGTTGGPLMVAFLAGRTPTLAIENPRQISAYDYPAEYGPRSPLFSRASMASVAGNSMLFLSGTASIVGHQTLHAGDVSAQTEESIENIAAVLDEADRKTATKFNMTDLHYIVYIRDPAHFPQVRAILEHRIGPHVKASYVQADICRSDLLVEIEGSAELQ</sequence>
<feature type="domain" description="Chorismatase FkbO/Hyg5-like N-terminal" evidence="1">
    <location>
        <begin position="62"/>
        <end position="191"/>
    </location>
</feature>
<dbReference type="InterPro" id="IPR035959">
    <property type="entry name" value="RutC-like_sf"/>
</dbReference>
<gene>
    <name evidence="2" type="ORF">EV677_0713</name>
</gene>
<evidence type="ECO:0000313" key="3">
    <source>
        <dbReference type="Proteomes" id="UP000294737"/>
    </source>
</evidence>
<dbReference type="Pfam" id="PF01042">
    <property type="entry name" value="Ribonuc_L-PSP"/>
    <property type="match status" value="1"/>
</dbReference>
<dbReference type="EMBL" id="SNWF01000004">
    <property type="protein sequence ID" value="TDN94171.1"/>
    <property type="molecule type" value="Genomic_DNA"/>
</dbReference>
<organism evidence="2 3">
    <name type="scientific">Herminiimonas fonticola</name>
    <dbReference type="NCBI Taxonomy" id="303380"/>
    <lineage>
        <taxon>Bacteria</taxon>
        <taxon>Pseudomonadati</taxon>
        <taxon>Pseudomonadota</taxon>
        <taxon>Betaproteobacteria</taxon>
        <taxon>Burkholderiales</taxon>
        <taxon>Oxalobacteraceae</taxon>
        <taxon>Herminiimonas</taxon>
    </lineage>
</organism>
<evidence type="ECO:0000313" key="2">
    <source>
        <dbReference type="EMBL" id="TDN94171.1"/>
    </source>
</evidence>
<name>A0A4R6GGT6_9BURK</name>
<dbReference type="CDD" id="cd06153">
    <property type="entry name" value="YjgF_YER057c_UK114_like_5"/>
    <property type="match status" value="1"/>
</dbReference>
<dbReference type="RefSeq" id="WP_241522995.1">
    <property type="nucleotide sequence ID" value="NZ_PTLZ01000001.1"/>
</dbReference>
<accession>A0A4R6GGT6</accession>
<proteinExistence type="predicted"/>